<reference evidence="2" key="3">
    <citation type="submission" date="2012-09" db="EMBL/GenBank/DDBJ databases">
        <authorList>
            <consortium name="VectorBase"/>
        </authorList>
    </citation>
    <scope>NUCLEOTIDE SEQUENCE</scope>
    <source>
        <strain evidence="2">Liverpool</strain>
    </source>
</reference>
<dbReference type="AlphaFoldDB" id="Q170M4"/>
<evidence type="ECO:0000313" key="3">
    <source>
        <dbReference type="Proteomes" id="UP000682892"/>
    </source>
</evidence>
<dbReference type="EMBL" id="CH477471">
    <property type="protein sequence ID" value="EAT40426.1"/>
    <property type="molecule type" value="Genomic_DNA"/>
</dbReference>
<dbReference type="eggNOG" id="ENOG502TBE7">
    <property type="taxonomic scope" value="Eukaryota"/>
</dbReference>
<accession>Q170M4</accession>
<dbReference type="PaxDb" id="7159-AAEL007861-PA"/>
<dbReference type="HOGENOM" id="CLU_702517_0_0_1"/>
<evidence type="ECO:0000256" key="1">
    <source>
        <dbReference type="SAM" id="MobiDB-lite"/>
    </source>
</evidence>
<dbReference type="Proteomes" id="UP000682892">
    <property type="component" value="Unassembled WGS sequence"/>
</dbReference>
<sequence>MEDASGFNTVETSLSAKQSAFVGTLNNSGDSGFREGNPGTIAEGEMWDVIDAAETGKDAASSAGKRRGRSAATSIQSDSNAIPGSGRNKPGSGARSGDATDGQNSNPSAKGGDGQGGSGGTTSNGAGGGNSGGNGRPGDAGDPHPGRSVGGGGAGGTPSASSGASALLAKLFSEPLRDPVPSGTQFLPCDTEEVIGEREGKGTQYSPVMWADPLVPLNITVGSVSSAIDRMPAAGVSVNNRLEMHEPMLTEQGLLLKAVVDTEVAPTILRSMMPVKGMKDTSALICLMEMSRRTGVQAMTDEAPLIRLGLLMHCLAPVEWMAYTTSCVQNMVANGYADVSKTTRTWTDAPANSTATQIGIEAGSSNLYWRTLAQYSRLISNGNGQQWHHGRSE</sequence>
<gene>
    <name evidence="2" type="ORF">AaeL_AAEL007861</name>
</gene>
<reference evidence="2" key="1">
    <citation type="submission" date="2005-10" db="EMBL/GenBank/DDBJ databases">
        <authorList>
            <person name="Loftus B.J."/>
            <person name="Nene V.M."/>
            <person name="Hannick L.I."/>
            <person name="Bidwell S."/>
            <person name="Haas B."/>
            <person name="Amedeo P."/>
            <person name="Orvis J."/>
            <person name="Wortman J.R."/>
            <person name="White O.R."/>
            <person name="Salzberg S."/>
            <person name="Shumway M."/>
            <person name="Koo H."/>
            <person name="Zhao Y."/>
            <person name="Holmes M."/>
            <person name="Miller J."/>
            <person name="Schatz M."/>
            <person name="Pop M."/>
            <person name="Pai G."/>
            <person name="Utterback T."/>
            <person name="Rogers Y.-H."/>
            <person name="Kravitz S."/>
            <person name="Fraser C.M."/>
        </authorList>
    </citation>
    <scope>NUCLEOTIDE SEQUENCE</scope>
    <source>
        <strain evidence="2">Liverpool</strain>
    </source>
</reference>
<proteinExistence type="predicted"/>
<evidence type="ECO:0000313" key="2">
    <source>
        <dbReference type="EMBL" id="EAT40426.1"/>
    </source>
</evidence>
<protein>
    <submittedName>
        <fullName evidence="2">AAEL007861-PA</fullName>
    </submittedName>
</protein>
<feature type="compositionally biased region" description="Polar residues" evidence="1">
    <location>
        <begin position="71"/>
        <end position="82"/>
    </location>
</feature>
<name>Q170M4_AEDAE</name>
<organism evidence="2 3">
    <name type="scientific">Aedes aegypti</name>
    <name type="common">Yellowfever mosquito</name>
    <name type="synonym">Culex aegypti</name>
    <dbReference type="NCBI Taxonomy" id="7159"/>
    <lineage>
        <taxon>Eukaryota</taxon>
        <taxon>Metazoa</taxon>
        <taxon>Ecdysozoa</taxon>
        <taxon>Arthropoda</taxon>
        <taxon>Hexapoda</taxon>
        <taxon>Insecta</taxon>
        <taxon>Pterygota</taxon>
        <taxon>Neoptera</taxon>
        <taxon>Endopterygota</taxon>
        <taxon>Diptera</taxon>
        <taxon>Nematocera</taxon>
        <taxon>Culicoidea</taxon>
        <taxon>Culicidae</taxon>
        <taxon>Culicinae</taxon>
        <taxon>Aedini</taxon>
        <taxon>Aedes</taxon>
        <taxon>Stegomyia</taxon>
    </lineage>
</organism>
<feature type="compositionally biased region" description="Gly residues" evidence="1">
    <location>
        <begin position="111"/>
        <end position="138"/>
    </location>
</feature>
<dbReference type="STRING" id="7159.Q170M4"/>
<reference evidence="2" key="2">
    <citation type="journal article" date="2007" name="Science">
        <title>Genome sequence of Aedes aegypti, a major arbovirus vector.</title>
        <authorList>
            <person name="Nene V."/>
            <person name="Wortman J.R."/>
            <person name="Lawson D."/>
            <person name="Haas B."/>
            <person name="Kodira C."/>
            <person name="Tu Z.J."/>
            <person name="Loftus B."/>
            <person name="Xi Z."/>
            <person name="Megy K."/>
            <person name="Grabherr M."/>
            <person name="Ren Q."/>
            <person name="Zdobnov E.M."/>
            <person name="Lobo N.F."/>
            <person name="Campbell K.S."/>
            <person name="Brown S.E."/>
            <person name="Bonaldo M.F."/>
            <person name="Zhu J."/>
            <person name="Sinkins S.P."/>
            <person name="Hogenkamp D.G."/>
            <person name="Amedeo P."/>
            <person name="Arensburger P."/>
            <person name="Atkinson P.W."/>
            <person name="Bidwell S."/>
            <person name="Biedler J."/>
            <person name="Birney E."/>
            <person name="Bruggner R.V."/>
            <person name="Costas J."/>
            <person name="Coy M.R."/>
            <person name="Crabtree J."/>
            <person name="Crawford M."/>
            <person name="Debruyn B."/>
            <person name="Decaprio D."/>
            <person name="Eiglmeier K."/>
            <person name="Eisenstadt E."/>
            <person name="El-Dorry H."/>
            <person name="Gelbart W.M."/>
            <person name="Gomes S.L."/>
            <person name="Hammond M."/>
            <person name="Hannick L.I."/>
            <person name="Hogan J.R."/>
            <person name="Holmes M.H."/>
            <person name="Jaffe D."/>
            <person name="Johnston J.S."/>
            <person name="Kennedy R.C."/>
            <person name="Koo H."/>
            <person name="Kravitz S."/>
            <person name="Kriventseva E.V."/>
            <person name="Kulp D."/>
            <person name="Labutti K."/>
            <person name="Lee E."/>
            <person name="Li S."/>
            <person name="Lovin D.D."/>
            <person name="Mao C."/>
            <person name="Mauceli E."/>
            <person name="Menck C.F."/>
            <person name="Miller J.R."/>
            <person name="Montgomery P."/>
            <person name="Mori A."/>
            <person name="Nascimento A.L."/>
            <person name="Naveira H.F."/>
            <person name="Nusbaum C."/>
            <person name="O'leary S."/>
            <person name="Orvis J."/>
            <person name="Pertea M."/>
            <person name="Quesneville H."/>
            <person name="Reidenbach K.R."/>
            <person name="Rogers Y.H."/>
            <person name="Roth C.W."/>
            <person name="Schneider J.R."/>
            <person name="Schatz M."/>
            <person name="Shumway M."/>
            <person name="Stanke M."/>
            <person name="Stinson E.O."/>
            <person name="Tubio J.M."/>
            <person name="Vanzee J.P."/>
            <person name="Verjovski-Almeida S."/>
            <person name="Werner D."/>
            <person name="White O."/>
            <person name="Wyder S."/>
            <person name="Zeng Q."/>
            <person name="Zhao Q."/>
            <person name="Zhao Y."/>
            <person name="Hill C.A."/>
            <person name="Raikhel A.S."/>
            <person name="Soares M.B."/>
            <person name="Knudson D.L."/>
            <person name="Lee N.H."/>
            <person name="Galagan J."/>
            <person name="Salzberg S.L."/>
            <person name="Paulsen I.T."/>
            <person name="Dimopoulos G."/>
            <person name="Collins F.H."/>
            <person name="Birren B."/>
            <person name="Fraser-Liggett C.M."/>
            <person name="Severson D.W."/>
        </authorList>
    </citation>
    <scope>NUCLEOTIDE SEQUENCE [LARGE SCALE GENOMIC DNA]</scope>
    <source>
        <strain evidence="2">Liverpool</strain>
    </source>
</reference>
<feature type="region of interest" description="Disordered" evidence="1">
    <location>
        <begin position="23"/>
        <end position="162"/>
    </location>
</feature>